<gene>
    <name evidence="1" type="ORF">LARSCL_LOCUS22397</name>
</gene>
<sequence length="177" mass="20110">MLSTFVRCLKDFQDKCDPESSHIFASEEEYNGMYGVFSEVCEEGTFLNRIATENLRCFNQTFQTTSCPEKMKAITGPYRSPRVNTEDEDDYTLPIDIMCLQDILESNCIAADIGKNCGKEALEATMEFFRRTFYIQETCGKRNAETLLRGVDAFNLDQEQKAIVIATLESVIISAKE</sequence>
<evidence type="ECO:0008006" key="3">
    <source>
        <dbReference type="Google" id="ProtNLM"/>
    </source>
</evidence>
<comment type="caution">
    <text evidence="1">The sequence shown here is derived from an EMBL/GenBank/DDBJ whole genome shotgun (WGS) entry which is preliminary data.</text>
</comment>
<evidence type="ECO:0000313" key="2">
    <source>
        <dbReference type="Proteomes" id="UP001497382"/>
    </source>
</evidence>
<dbReference type="EMBL" id="CAXIEN010000640">
    <property type="protein sequence ID" value="CAL1301234.1"/>
    <property type="molecule type" value="Genomic_DNA"/>
</dbReference>
<protein>
    <recommendedName>
        <fullName evidence="3">DUF19 domain-containing protein</fullName>
    </recommendedName>
</protein>
<keyword evidence="2" id="KW-1185">Reference proteome</keyword>
<evidence type="ECO:0000313" key="1">
    <source>
        <dbReference type="EMBL" id="CAL1301234.1"/>
    </source>
</evidence>
<dbReference type="Proteomes" id="UP001497382">
    <property type="component" value="Unassembled WGS sequence"/>
</dbReference>
<proteinExistence type="predicted"/>
<name>A0AAV2C0L9_9ARAC</name>
<accession>A0AAV2C0L9</accession>
<dbReference type="AlphaFoldDB" id="A0AAV2C0L9"/>
<organism evidence="1 2">
    <name type="scientific">Larinioides sclopetarius</name>
    <dbReference type="NCBI Taxonomy" id="280406"/>
    <lineage>
        <taxon>Eukaryota</taxon>
        <taxon>Metazoa</taxon>
        <taxon>Ecdysozoa</taxon>
        <taxon>Arthropoda</taxon>
        <taxon>Chelicerata</taxon>
        <taxon>Arachnida</taxon>
        <taxon>Araneae</taxon>
        <taxon>Araneomorphae</taxon>
        <taxon>Entelegynae</taxon>
        <taxon>Araneoidea</taxon>
        <taxon>Araneidae</taxon>
        <taxon>Larinioides</taxon>
    </lineage>
</organism>
<reference evidence="1 2" key="1">
    <citation type="submission" date="2024-04" db="EMBL/GenBank/DDBJ databases">
        <authorList>
            <person name="Rising A."/>
            <person name="Reimegard J."/>
            <person name="Sonavane S."/>
            <person name="Akerstrom W."/>
            <person name="Nylinder S."/>
            <person name="Hedman E."/>
            <person name="Kallberg Y."/>
        </authorList>
    </citation>
    <scope>NUCLEOTIDE SEQUENCE [LARGE SCALE GENOMIC DNA]</scope>
</reference>